<evidence type="ECO:0000313" key="2">
    <source>
        <dbReference type="EMBL" id="MFC6035811.1"/>
    </source>
</evidence>
<dbReference type="SUPFAM" id="SSF52799">
    <property type="entry name" value="(Phosphotyrosine protein) phosphatases II"/>
    <property type="match status" value="1"/>
</dbReference>
<organism evidence="2 3">
    <name type="scientific">Hyphococcus aureus</name>
    <dbReference type="NCBI Taxonomy" id="2666033"/>
    <lineage>
        <taxon>Bacteria</taxon>
        <taxon>Pseudomonadati</taxon>
        <taxon>Pseudomonadota</taxon>
        <taxon>Alphaproteobacteria</taxon>
        <taxon>Parvularculales</taxon>
        <taxon>Parvularculaceae</taxon>
        <taxon>Hyphococcus</taxon>
    </lineage>
</organism>
<dbReference type="EMBL" id="JBHPON010000001">
    <property type="protein sequence ID" value="MFC6035811.1"/>
    <property type="molecule type" value="Genomic_DNA"/>
</dbReference>
<dbReference type="RefSeq" id="WP_379878588.1">
    <property type="nucleotide sequence ID" value="NZ_JBHPON010000001.1"/>
</dbReference>
<protein>
    <submittedName>
        <fullName evidence="2">TIGR01244 family sulfur transferase</fullName>
    </submittedName>
</protein>
<name>A0ABW1KYU6_9PROT</name>
<accession>A0ABW1KYU6</accession>
<dbReference type="Gene3D" id="3.90.190.10">
    <property type="entry name" value="Protein tyrosine phosphatase superfamily"/>
    <property type="match status" value="1"/>
</dbReference>
<dbReference type="InterPro" id="IPR029021">
    <property type="entry name" value="Prot-tyrosine_phosphatase-like"/>
</dbReference>
<reference evidence="2 3" key="1">
    <citation type="submission" date="2024-09" db="EMBL/GenBank/DDBJ databases">
        <authorList>
            <person name="Zhang Z.-H."/>
        </authorList>
    </citation>
    <scope>NUCLEOTIDE SEQUENCE [LARGE SCALE GENOMIC DNA]</scope>
    <source>
        <strain evidence="2 3">HHTR114</strain>
    </source>
</reference>
<keyword evidence="2" id="KW-0808">Transferase</keyword>
<evidence type="ECO:0000313" key="3">
    <source>
        <dbReference type="Proteomes" id="UP001596116"/>
    </source>
</evidence>
<dbReference type="NCBIfam" id="TIGR01244">
    <property type="entry name" value="TIGR01244 family sulfur transferase"/>
    <property type="match status" value="1"/>
</dbReference>
<proteinExistence type="predicted"/>
<evidence type="ECO:0000259" key="1">
    <source>
        <dbReference type="Pfam" id="PF04273"/>
    </source>
</evidence>
<dbReference type="GO" id="GO:0016740">
    <property type="term" value="F:transferase activity"/>
    <property type="evidence" value="ECO:0007669"/>
    <property type="project" value="UniProtKB-KW"/>
</dbReference>
<dbReference type="Proteomes" id="UP001596116">
    <property type="component" value="Unassembled WGS sequence"/>
</dbReference>
<comment type="caution">
    <text evidence="2">The sequence shown here is derived from an EMBL/GenBank/DDBJ whole genome shotgun (WGS) entry which is preliminary data.</text>
</comment>
<keyword evidence="3" id="KW-1185">Reference proteome</keyword>
<dbReference type="Pfam" id="PF04273">
    <property type="entry name" value="BLH_phosphatase"/>
    <property type="match status" value="1"/>
</dbReference>
<feature type="domain" description="Beta-lactamase hydrolase-like protein phosphatase-like" evidence="1">
    <location>
        <begin position="8"/>
        <end position="110"/>
    </location>
</feature>
<dbReference type="InterPro" id="IPR005939">
    <property type="entry name" value="BLH_phosphatase-like"/>
</dbReference>
<gene>
    <name evidence="2" type="ORF">ACFMB1_09670</name>
</gene>
<sequence>MTDKFIPLTDRFLVTQQIAPDDAALAAKQGVSLIINNRPDGEALGQPKSDDIARAAEAAGISYIHIPVDGRGISQSHISALKKALDENGDGKALAFCRSGTRSTILRAYLEASAGRAPEEIIAEAAAAGYDISGQAPALQALCRGA</sequence>